<sequence>MKISTYRFLSLGMFRDLCDDFAKLDPYCNQNKVSISDTQIATFFKVLDEDENGALEYDEVVDILEGKKNIGLGKEDKFKREMMEKIDRYIKKFQKYVGWT</sequence>
<dbReference type="InterPro" id="IPR011992">
    <property type="entry name" value="EF-hand-dom_pair"/>
</dbReference>
<dbReference type="Gene3D" id="1.10.238.10">
    <property type="entry name" value="EF-hand"/>
    <property type="match status" value="1"/>
</dbReference>
<keyword evidence="1" id="KW-0106">Calcium</keyword>
<evidence type="ECO:0000256" key="1">
    <source>
        <dbReference type="ARBA" id="ARBA00022837"/>
    </source>
</evidence>
<dbReference type="SUPFAM" id="SSF47473">
    <property type="entry name" value="EF-hand"/>
    <property type="match status" value="1"/>
</dbReference>
<protein>
    <recommendedName>
        <fullName evidence="2">EF-hand domain-containing protein</fullName>
    </recommendedName>
</protein>
<reference evidence="3" key="1">
    <citation type="submission" date="2021-01" db="EMBL/GenBank/DDBJ databases">
        <authorList>
            <person name="Corre E."/>
            <person name="Pelletier E."/>
            <person name="Niang G."/>
            <person name="Scheremetjew M."/>
            <person name="Finn R."/>
            <person name="Kale V."/>
            <person name="Holt S."/>
            <person name="Cochrane G."/>
            <person name="Meng A."/>
            <person name="Brown T."/>
            <person name="Cohen L."/>
        </authorList>
    </citation>
    <scope>NUCLEOTIDE SEQUENCE</scope>
    <source>
        <strain evidence="3">CT5</strain>
    </source>
</reference>
<evidence type="ECO:0000259" key="2">
    <source>
        <dbReference type="PROSITE" id="PS50222"/>
    </source>
</evidence>
<evidence type="ECO:0000313" key="3">
    <source>
        <dbReference type="EMBL" id="CAE0391476.1"/>
    </source>
</evidence>
<dbReference type="InterPro" id="IPR018247">
    <property type="entry name" value="EF_Hand_1_Ca_BS"/>
</dbReference>
<dbReference type="EMBL" id="HBIK01035021">
    <property type="protein sequence ID" value="CAE0391476.1"/>
    <property type="molecule type" value="Transcribed_RNA"/>
</dbReference>
<proteinExistence type="predicted"/>
<gene>
    <name evidence="3" type="ORF">ECRA1380_LOCUS16452</name>
</gene>
<feature type="domain" description="EF-hand" evidence="2">
    <location>
        <begin position="35"/>
        <end position="70"/>
    </location>
</feature>
<dbReference type="GO" id="GO:0005509">
    <property type="term" value="F:calcium ion binding"/>
    <property type="evidence" value="ECO:0007669"/>
    <property type="project" value="InterPro"/>
</dbReference>
<name>A0A7S3KT83_EUPCR</name>
<accession>A0A7S3KT83</accession>
<dbReference type="PROSITE" id="PS00018">
    <property type="entry name" value="EF_HAND_1"/>
    <property type="match status" value="1"/>
</dbReference>
<dbReference type="AlphaFoldDB" id="A0A7S3KT83"/>
<organism evidence="3">
    <name type="scientific">Euplotes crassus</name>
    <dbReference type="NCBI Taxonomy" id="5936"/>
    <lineage>
        <taxon>Eukaryota</taxon>
        <taxon>Sar</taxon>
        <taxon>Alveolata</taxon>
        <taxon>Ciliophora</taxon>
        <taxon>Intramacronucleata</taxon>
        <taxon>Spirotrichea</taxon>
        <taxon>Hypotrichia</taxon>
        <taxon>Euplotida</taxon>
        <taxon>Euplotidae</taxon>
        <taxon>Moneuplotes</taxon>
    </lineage>
</organism>
<dbReference type="InterPro" id="IPR002048">
    <property type="entry name" value="EF_hand_dom"/>
</dbReference>
<dbReference type="PROSITE" id="PS50222">
    <property type="entry name" value="EF_HAND_2"/>
    <property type="match status" value="1"/>
</dbReference>